<keyword evidence="2" id="KW-1185">Reference proteome</keyword>
<dbReference type="Proteomes" id="UP001280581">
    <property type="component" value="Unassembled WGS sequence"/>
</dbReference>
<accession>A0AAN6RDK7</accession>
<sequence length="491" mass="55435">MNINLSRIVPFYSKTACEDCGGLETVWSSDTVQSWLLLEVHASIGVVNIRRLENNHLSLLYVVSPEFLCKVLPAHTEQDTESYQIVRIAWNGACSSDICETEPLLAVLLCPAGQVSSNLILFVISLDPSFGLRITARYDVTIPKQGYVVSDLAITDEGDPMILWLCPRKFHQRFIVYQSVTDSLDGSRYLTEESTHNFRKTTTFPDRLSCMHIHGGKVVFFPSSVQVPLWIGLQTRTQDWDFVIEDTNLPELHAIWHSEAVGIPMLDYHHHEVTHRDLNFGAPTCVNTALKLIVNRRGYDASNVVPLRKGVFILKSVHYPFECQRFDPYASNGRLEHIAVACLADPPDLDNLPTIGLKVAVSPRHQRIALAAWRTLRVYVVEPLAFLSPECCYGSRKVHTRDHPDDYAFVNECGWSYHSNDVLVNGCIMLNPIELASPGVIYALEWRHEHELWALTNEGVCRWDIGVYANGQKMVSELAESAHDIKLARQS</sequence>
<reference evidence="1 2" key="1">
    <citation type="submission" date="2021-02" db="EMBL/GenBank/DDBJ databases">
        <title>Genome assembly of Pseudopithomyces chartarum.</title>
        <authorList>
            <person name="Jauregui R."/>
            <person name="Singh J."/>
            <person name="Voisey C."/>
        </authorList>
    </citation>
    <scope>NUCLEOTIDE SEQUENCE [LARGE SCALE GENOMIC DNA]</scope>
    <source>
        <strain evidence="1 2">AGR01</strain>
    </source>
</reference>
<evidence type="ECO:0000313" key="2">
    <source>
        <dbReference type="Proteomes" id="UP001280581"/>
    </source>
</evidence>
<proteinExistence type="predicted"/>
<comment type="caution">
    <text evidence="1">The sequence shown here is derived from an EMBL/GenBank/DDBJ whole genome shotgun (WGS) entry which is preliminary data.</text>
</comment>
<dbReference type="AlphaFoldDB" id="A0AAN6RDK7"/>
<dbReference type="EMBL" id="WVTA01000011">
    <property type="protein sequence ID" value="KAK3203224.1"/>
    <property type="molecule type" value="Genomic_DNA"/>
</dbReference>
<evidence type="ECO:0000313" key="1">
    <source>
        <dbReference type="EMBL" id="KAK3203224.1"/>
    </source>
</evidence>
<protein>
    <submittedName>
        <fullName evidence="1">Uncharacterized protein</fullName>
    </submittedName>
</protein>
<organism evidence="1 2">
    <name type="scientific">Pseudopithomyces chartarum</name>
    <dbReference type="NCBI Taxonomy" id="1892770"/>
    <lineage>
        <taxon>Eukaryota</taxon>
        <taxon>Fungi</taxon>
        <taxon>Dikarya</taxon>
        <taxon>Ascomycota</taxon>
        <taxon>Pezizomycotina</taxon>
        <taxon>Dothideomycetes</taxon>
        <taxon>Pleosporomycetidae</taxon>
        <taxon>Pleosporales</taxon>
        <taxon>Massarineae</taxon>
        <taxon>Didymosphaeriaceae</taxon>
        <taxon>Pseudopithomyces</taxon>
    </lineage>
</organism>
<name>A0AAN6RDK7_9PLEO</name>
<gene>
    <name evidence="1" type="ORF">GRF29_112g575033</name>
</gene>